<name>A0A395HZL4_ASPHC</name>
<evidence type="ECO:0000313" key="2">
    <source>
        <dbReference type="Proteomes" id="UP000248961"/>
    </source>
</evidence>
<sequence>MSPPADRHKATRAQSGNLSGAALNPISTFNVSVADDCHFIEEGWSVIDPGPDGNGTTTPLGCGWPSSRPADTNARLHLVIDEEAGIVVTGTLFPGKVYPYGKISAFIPNDIAQAQEEQDVWLAKKQAQGGMSLLVPTAATGETLQVLQYYNGKLQGQQVMLYLSGPDMESVWTS</sequence>
<dbReference type="OrthoDB" id="5229624at2759"/>
<gene>
    <name evidence="1" type="ORF">BO97DRAFT_453857</name>
</gene>
<dbReference type="Proteomes" id="UP000248961">
    <property type="component" value="Unassembled WGS sequence"/>
</dbReference>
<dbReference type="RefSeq" id="XP_025550868.1">
    <property type="nucleotide sequence ID" value="XM_025699083.1"/>
</dbReference>
<dbReference type="VEuPathDB" id="FungiDB:BO97DRAFT_453857"/>
<protein>
    <submittedName>
        <fullName evidence="1">Uncharacterized protein</fullName>
    </submittedName>
</protein>
<evidence type="ECO:0000313" key="1">
    <source>
        <dbReference type="EMBL" id="RAL11714.1"/>
    </source>
</evidence>
<reference evidence="1 2" key="1">
    <citation type="submission" date="2018-02" db="EMBL/GenBank/DDBJ databases">
        <title>The genomes of Aspergillus section Nigri reveals drivers in fungal speciation.</title>
        <authorList>
            <consortium name="DOE Joint Genome Institute"/>
            <person name="Vesth T.C."/>
            <person name="Nybo J."/>
            <person name="Theobald S."/>
            <person name="Brandl J."/>
            <person name="Frisvad J.C."/>
            <person name="Nielsen K.F."/>
            <person name="Lyhne E.K."/>
            <person name="Kogle M.E."/>
            <person name="Kuo A."/>
            <person name="Riley R."/>
            <person name="Clum A."/>
            <person name="Nolan M."/>
            <person name="Lipzen A."/>
            <person name="Salamov A."/>
            <person name="Henrissat B."/>
            <person name="Wiebenga A."/>
            <person name="De vries R.P."/>
            <person name="Grigoriev I.V."/>
            <person name="Mortensen U.H."/>
            <person name="Andersen M.R."/>
            <person name="Baker S.E."/>
        </authorList>
    </citation>
    <scope>NUCLEOTIDE SEQUENCE [LARGE SCALE GENOMIC DNA]</scope>
    <source>
        <strain evidence="1 2">CBS 101889</strain>
    </source>
</reference>
<dbReference type="EMBL" id="KZ824287">
    <property type="protein sequence ID" value="RAL11714.1"/>
    <property type="molecule type" value="Genomic_DNA"/>
</dbReference>
<organism evidence="1 2">
    <name type="scientific">Aspergillus homomorphus (strain CBS 101889)</name>
    <dbReference type="NCBI Taxonomy" id="1450537"/>
    <lineage>
        <taxon>Eukaryota</taxon>
        <taxon>Fungi</taxon>
        <taxon>Dikarya</taxon>
        <taxon>Ascomycota</taxon>
        <taxon>Pezizomycotina</taxon>
        <taxon>Eurotiomycetes</taxon>
        <taxon>Eurotiomycetidae</taxon>
        <taxon>Eurotiales</taxon>
        <taxon>Aspergillaceae</taxon>
        <taxon>Aspergillus</taxon>
        <taxon>Aspergillus subgen. Circumdati</taxon>
    </lineage>
</organism>
<feature type="non-terminal residue" evidence="1">
    <location>
        <position position="174"/>
    </location>
</feature>
<dbReference type="AlphaFoldDB" id="A0A395HZL4"/>
<keyword evidence="2" id="KW-1185">Reference proteome</keyword>
<dbReference type="GeneID" id="37203372"/>
<proteinExistence type="predicted"/>
<accession>A0A395HZL4</accession>